<dbReference type="Pfam" id="PF13565">
    <property type="entry name" value="HTH_32"/>
    <property type="match status" value="1"/>
</dbReference>
<reference evidence="3" key="1">
    <citation type="submission" date="2023-07" db="EMBL/GenBank/DDBJ databases">
        <title>30 novel species of actinomycetes from the DSMZ collection.</title>
        <authorList>
            <person name="Nouioui I."/>
        </authorList>
    </citation>
    <scope>NUCLEOTIDE SEQUENCE [LARGE SCALE GENOMIC DNA]</scope>
    <source>
        <strain evidence="3">DSM 41886</strain>
    </source>
</reference>
<feature type="compositionally biased region" description="Pro residues" evidence="1">
    <location>
        <begin position="133"/>
        <end position="147"/>
    </location>
</feature>
<gene>
    <name evidence="2" type="ORF">RM779_01920</name>
</gene>
<protein>
    <submittedName>
        <fullName evidence="2">Helix-turn-helix domain-containing protein</fullName>
    </submittedName>
</protein>
<evidence type="ECO:0000313" key="3">
    <source>
        <dbReference type="Proteomes" id="UP001183615"/>
    </source>
</evidence>
<dbReference type="EMBL" id="JAVREV010000001">
    <property type="protein sequence ID" value="MDT0441359.1"/>
    <property type="molecule type" value="Genomic_DNA"/>
</dbReference>
<name>A0ABU2S0S9_9ACTN</name>
<evidence type="ECO:0000256" key="1">
    <source>
        <dbReference type="SAM" id="MobiDB-lite"/>
    </source>
</evidence>
<dbReference type="RefSeq" id="WP_311615060.1">
    <property type="nucleotide sequence ID" value="NZ_JAVREV010000001.1"/>
</dbReference>
<organism evidence="2 3">
    <name type="scientific">Streptomyces johnsoniae</name>
    <dbReference type="NCBI Taxonomy" id="3075532"/>
    <lineage>
        <taxon>Bacteria</taxon>
        <taxon>Bacillati</taxon>
        <taxon>Actinomycetota</taxon>
        <taxon>Actinomycetes</taxon>
        <taxon>Kitasatosporales</taxon>
        <taxon>Streptomycetaceae</taxon>
        <taxon>Streptomyces</taxon>
    </lineage>
</organism>
<sequence>MPALDDRERSGRPPTFTAPQIAEVKALACRLPTESEAPFSRWSCPELAREAVFRAIIDTISAPTVRRWLKADALKPWQHQSWIFIRDPNFRATANESWTCTPASSTAPRSAKTSTSSLRTRKPPSKPAVAAIPPWPPAAAEPWPTWPPRTSTGPKSSAAVNRPQASCRS</sequence>
<comment type="caution">
    <text evidence="2">The sequence shown here is derived from an EMBL/GenBank/DDBJ whole genome shotgun (WGS) entry which is preliminary data.</text>
</comment>
<feature type="region of interest" description="Disordered" evidence="1">
    <location>
        <begin position="99"/>
        <end position="169"/>
    </location>
</feature>
<feature type="compositionally biased region" description="Polar residues" evidence="1">
    <location>
        <begin position="149"/>
        <end position="169"/>
    </location>
</feature>
<dbReference type="Proteomes" id="UP001183615">
    <property type="component" value="Unassembled WGS sequence"/>
</dbReference>
<proteinExistence type="predicted"/>
<accession>A0ABU2S0S9</accession>
<evidence type="ECO:0000313" key="2">
    <source>
        <dbReference type="EMBL" id="MDT0441359.1"/>
    </source>
</evidence>
<feature type="compositionally biased region" description="Polar residues" evidence="1">
    <location>
        <begin position="99"/>
        <end position="118"/>
    </location>
</feature>
<keyword evidence="3" id="KW-1185">Reference proteome</keyword>